<sequence>MINIKEVLFLVVDCQLNKNKKKETSLDVTEYVNPRNDRWQKLKKTVNDFNLFSSIPPTNDQHKLRNQRISTRLFIILLALLLTILLLYTSLIDITQTVNIKTPTNQQYSNLYSTYSQTLKCDCAQISISYDKFLHIDYTFHQICNSVYVSQNWIDYLFTVRQYADWYSDDFRWTSTSTFQALRAFCDLVNQTIGNHLSEFYSSQFVSASVVPTETFELQADSFITQLISTMANDFFLSLLTIRQMTQSDAIYSAQETNYGLNRYSVGSANGYTYAYWYDNDTCSCSTSAKCSYQSRMYPSSKNDVTFYIPGMQIGCYIVESLLQSDLRCFYNQTCITKVESYLRGASPMNVTSLDQALLTTFSINSTVEDILNSLMVEKWNRSIIYENYYNECRPLQCTYTHQTKNNAIYIVTTIIGLIGGLITMLKIIVPVLVRFIRRKKQITSPTVETSEQQTNFNFGRKLKDYIYNLNIFPLNASINDEHELRNQRISTRLFIILLALLLTILLLYTSLIDITQTVNIKTPTNQQYSNLYSTYSQTLKCDCAQISISYDKFLHIDYTFHQICNSDFVSQNWINYLYYLRNGSPDANSFAATIPFMFQALVTFCDLVSEEVSNQLSEFFSRQFVSASVVPLETFQLQIESFISQFILTMTNDFLLSLLTIRQMTQSNALLSGQLTNYRLDLLSRRGYVTPYENTYDNCSCATSAKCGSQAQMTNGSDSSNIFYVPGMKIGCYIVESLLQSDLRCFYNQTCLNQVELYLSNVSSINVTILNQALLKTFFMNTTMEDIINSLMVEKWNRSIIYENYYNECRPLQCTYTHQTKNNAIYIITTIIGLIGGLITMLKIVVPLLVRFIRRKKQVTNPEAAMSIKVRIQSIKYKSKDYLMNFNLFSSIPPTNDEHKLRNQRISTRLFIIFLALSLAILLLYTSLIDITQTVNIKSPTIQQYSNLYSTYSQTLKCDCAQISITYDKFLDIKYTFHHLCNSDFVSEKWINYLFNSRGNIFLLPYDFRETVPFTFQALTTFCNLADQTISNRLTQFYSNQFISAFVVPLETFQLQADSFITQFILTMTNDFLLSLSTIEQMTQSNALLSGKITNYGIYVYNGYLRLYPYIYWYGSCSCVNSATCGYISPIYQDNSNTVVYSVPGMISGCFIVRSLLQSDLRCFYNQTCIAKVESYFRGASPMNVTSLDQALLTTFFINSTVEDILNSLMVEKWNRSIIYEKYYNECRPLQCTYTHQTKNNAIYIITTIIGLIGGLMTVLKLLVPRMVTLITSLIRRCKRRQNTVTPEMEN</sequence>
<evidence type="ECO:0000313" key="2">
    <source>
        <dbReference type="EMBL" id="CAF0857362.1"/>
    </source>
</evidence>
<evidence type="ECO:0000313" key="4">
    <source>
        <dbReference type="Proteomes" id="UP000663845"/>
    </source>
</evidence>
<keyword evidence="1" id="KW-1133">Transmembrane helix</keyword>
<comment type="caution">
    <text evidence="2">The sequence shown here is derived from an EMBL/GenBank/DDBJ whole genome shotgun (WGS) entry which is preliminary data.</text>
</comment>
<feature type="transmembrane region" description="Helical" evidence="1">
    <location>
        <begin position="73"/>
        <end position="91"/>
    </location>
</feature>
<feature type="transmembrane region" description="Helical" evidence="1">
    <location>
        <begin position="911"/>
        <end position="930"/>
    </location>
</feature>
<protein>
    <submittedName>
        <fullName evidence="2">Uncharacterized protein</fullName>
    </submittedName>
</protein>
<proteinExistence type="predicted"/>
<reference evidence="2" key="1">
    <citation type="submission" date="2021-02" db="EMBL/GenBank/DDBJ databases">
        <authorList>
            <person name="Nowell W R."/>
        </authorList>
    </citation>
    <scope>NUCLEOTIDE SEQUENCE</scope>
</reference>
<keyword evidence="1" id="KW-0472">Membrane</keyword>
<organism evidence="2 4">
    <name type="scientific">Adineta steineri</name>
    <dbReference type="NCBI Taxonomy" id="433720"/>
    <lineage>
        <taxon>Eukaryota</taxon>
        <taxon>Metazoa</taxon>
        <taxon>Spiralia</taxon>
        <taxon>Gnathifera</taxon>
        <taxon>Rotifera</taxon>
        <taxon>Eurotatoria</taxon>
        <taxon>Bdelloidea</taxon>
        <taxon>Adinetida</taxon>
        <taxon>Adinetidae</taxon>
        <taxon>Adineta</taxon>
    </lineage>
</organism>
<dbReference type="EMBL" id="CAJOAZ010003592">
    <property type="protein sequence ID" value="CAF4017294.1"/>
    <property type="molecule type" value="Genomic_DNA"/>
</dbReference>
<keyword evidence="1" id="KW-0812">Transmembrane</keyword>
<feature type="transmembrane region" description="Helical" evidence="1">
    <location>
        <begin position="1243"/>
        <end position="1265"/>
    </location>
</feature>
<accession>A0A813WH12</accession>
<feature type="transmembrane region" description="Helical" evidence="1">
    <location>
        <begin position="494"/>
        <end position="512"/>
    </location>
</feature>
<name>A0A813WH12_9BILA</name>
<feature type="transmembrane region" description="Helical" evidence="1">
    <location>
        <begin position="408"/>
        <end position="434"/>
    </location>
</feature>
<dbReference type="EMBL" id="CAJNOG010000055">
    <property type="protein sequence ID" value="CAF0857362.1"/>
    <property type="molecule type" value="Genomic_DNA"/>
</dbReference>
<dbReference type="Proteomes" id="UP000663845">
    <property type="component" value="Unassembled WGS sequence"/>
</dbReference>
<evidence type="ECO:0000256" key="1">
    <source>
        <dbReference type="SAM" id="Phobius"/>
    </source>
</evidence>
<gene>
    <name evidence="2" type="ORF">JYZ213_LOCUS8237</name>
    <name evidence="3" type="ORF">OXD698_LOCUS30479</name>
</gene>
<evidence type="ECO:0000313" key="3">
    <source>
        <dbReference type="EMBL" id="CAF4017294.1"/>
    </source>
</evidence>
<dbReference type="Proteomes" id="UP000663844">
    <property type="component" value="Unassembled WGS sequence"/>
</dbReference>
<feature type="transmembrane region" description="Helical" evidence="1">
    <location>
        <begin position="825"/>
        <end position="851"/>
    </location>
</feature>